<keyword evidence="2" id="KW-1185">Reference proteome</keyword>
<dbReference type="AlphaFoldDB" id="A0A177L6P1"/>
<organism evidence="1 2">
    <name type="scientific">Domibacillus aminovorans</name>
    <dbReference type="NCBI Taxonomy" id="29332"/>
    <lineage>
        <taxon>Bacteria</taxon>
        <taxon>Bacillati</taxon>
        <taxon>Bacillota</taxon>
        <taxon>Bacilli</taxon>
        <taxon>Bacillales</taxon>
        <taxon>Bacillaceae</taxon>
        <taxon>Domibacillus</taxon>
    </lineage>
</organism>
<sequence length="125" mass="13856">MLKEGDFIVIAAQYFGFQPGTPYGHRTQQYYDFFKPHNLPLKGYTNDTGKNGTVTRGQLAQVIAASQGAAYGPTAAVSFMYKYNLSSGTTGVKTFEDYHFNEPLTRAQISAFFQRMEAAGMTTLK</sequence>
<protein>
    <recommendedName>
        <fullName evidence="3">SLH domain-containing protein</fullName>
    </recommendedName>
</protein>
<name>A0A177L6P1_9BACI</name>
<dbReference type="RefSeq" id="WP_063965643.1">
    <property type="nucleotide sequence ID" value="NZ_JBCNAN010000082.1"/>
</dbReference>
<accession>A0A177L6P1</accession>
<dbReference type="Proteomes" id="UP000076935">
    <property type="component" value="Unassembled WGS sequence"/>
</dbReference>
<dbReference type="STRING" id="29332.AWH48_16170"/>
<evidence type="ECO:0000313" key="2">
    <source>
        <dbReference type="Proteomes" id="UP000076935"/>
    </source>
</evidence>
<evidence type="ECO:0008006" key="3">
    <source>
        <dbReference type="Google" id="ProtNLM"/>
    </source>
</evidence>
<evidence type="ECO:0000313" key="1">
    <source>
        <dbReference type="EMBL" id="OAH61036.1"/>
    </source>
</evidence>
<comment type="caution">
    <text evidence="1">The sequence shown here is derived from an EMBL/GenBank/DDBJ whole genome shotgun (WGS) entry which is preliminary data.</text>
</comment>
<gene>
    <name evidence="1" type="ORF">AWH49_14080</name>
</gene>
<reference evidence="1 2" key="1">
    <citation type="submission" date="2016-01" db="EMBL/GenBank/DDBJ databases">
        <title>Investigation of taxonomic status of Bacillus aminovorans.</title>
        <authorList>
            <person name="Verma A."/>
            <person name="Pal Y."/>
            <person name="Krishnamurthi S."/>
        </authorList>
    </citation>
    <scope>NUCLEOTIDE SEQUENCE [LARGE SCALE GENOMIC DNA]</scope>
    <source>
        <strain evidence="1 2">DSM 1314</strain>
    </source>
</reference>
<dbReference type="EMBL" id="LQWY01000024">
    <property type="protein sequence ID" value="OAH61036.1"/>
    <property type="molecule type" value="Genomic_DNA"/>
</dbReference>
<proteinExistence type="predicted"/>